<feature type="compositionally biased region" description="Basic and acidic residues" evidence="1">
    <location>
        <begin position="468"/>
        <end position="480"/>
    </location>
</feature>
<feature type="region of interest" description="Disordered" evidence="1">
    <location>
        <begin position="459"/>
        <end position="489"/>
    </location>
</feature>
<evidence type="ECO:0000313" key="2">
    <source>
        <dbReference type="EMBL" id="KAK3787018.1"/>
    </source>
</evidence>
<dbReference type="AlphaFoldDB" id="A0AAE1DZ87"/>
<evidence type="ECO:0000256" key="1">
    <source>
        <dbReference type="SAM" id="MobiDB-lite"/>
    </source>
</evidence>
<dbReference type="Proteomes" id="UP001283361">
    <property type="component" value="Unassembled WGS sequence"/>
</dbReference>
<gene>
    <name evidence="2" type="ORF">RRG08_037296</name>
</gene>
<proteinExistence type="predicted"/>
<protein>
    <submittedName>
        <fullName evidence="2">Uncharacterized protein</fullName>
    </submittedName>
</protein>
<reference evidence="2" key="1">
    <citation type="journal article" date="2023" name="G3 (Bethesda)">
        <title>A reference genome for the long-term kleptoplast-retaining sea slug Elysia crispata morphotype clarki.</title>
        <authorList>
            <person name="Eastman K.E."/>
            <person name="Pendleton A.L."/>
            <person name="Shaikh M.A."/>
            <person name="Suttiyut T."/>
            <person name="Ogas R."/>
            <person name="Tomko P."/>
            <person name="Gavelis G."/>
            <person name="Widhalm J.R."/>
            <person name="Wisecaver J.H."/>
        </authorList>
    </citation>
    <scope>NUCLEOTIDE SEQUENCE</scope>
    <source>
        <strain evidence="2">ECLA1</strain>
    </source>
</reference>
<accession>A0AAE1DZ87</accession>
<comment type="caution">
    <text evidence="2">The sequence shown here is derived from an EMBL/GenBank/DDBJ whole genome shotgun (WGS) entry which is preliminary data.</text>
</comment>
<sequence>MSLASTYVSGSEHGAPISLETERRRAMRKVHQAEKELTAFREKVLKKARTTDFSDDMQDLVQFVVDRNQVKRFPRNITDFLNLLGKVRDAAESLYKPEVVSIDSAIETYKAYQEFMQSIKAKLTSAVEEHAGKYCHSFNAETGVHEIPSVQQYENNITKWRGQIRDDFALLGDIMRNIKESAMNMELFLQNYPRVVHYIGLSLDVFPRTFNALKDWVTADEAYIRHVQDDMSELKREKMVLDSITRRHKMAAGGIQSKVTRSQHHTKKLKEKLLRARDERRQCRKRQLTLMEASTKVAAELTDRKLALDRSMQQFYRSGGPSNSAKVKLLDSSTSLGGEIAKLEKKMNGLQSDLRTVKIERIAAQKEFHKMQVLVEKNSRLELDIRDDAFDASQDALDIEEERRVLGEKVMALARIKAIKSDPRTVKVIYSEGYAPGRKFDVPAELEEACRVAAQEVGRDWPGMPLSPRRDPGSTARPEHGVGPTRLESQIISPRQLALPQKGGAGGGALLRGGKAGHDRNKKIVATEVGVVLGDDDCPTYRSLDRWQRVSQEASGNALGRLTRSIRAARGDAEMVDSCTAGGKQDVKVITVN</sequence>
<dbReference type="EMBL" id="JAWDGP010001912">
    <property type="protein sequence ID" value="KAK3787018.1"/>
    <property type="molecule type" value="Genomic_DNA"/>
</dbReference>
<name>A0AAE1DZ87_9GAST</name>
<organism evidence="2 3">
    <name type="scientific">Elysia crispata</name>
    <name type="common">lettuce slug</name>
    <dbReference type="NCBI Taxonomy" id="231223"/>
    <lineage>
        <taxon>Eukaryota</taxon>
        <taxon>Metazoa</taxon>
        <taxon>Spiralia</taxon>
        <taxon>Lophotrochozoa</taxon>
        <taxon>Mollusca</taxon>
        <taxon>Gastropoda</taxon>
        <taxon>Heterobranchia</taxon>
        <taxon>Euthyneura</taxon>
        <taxon>Panpulmonata</taxon>
        <taxon>Sacoglossa</taxon>
        <taxon>Placobranchoidea</taxon>
        <taxon>Plakobranchidae</taxon>
        <taxon>Elysia</taxon>
    </lineage>
</organism>
<evidence type="ECO:0000313" key="3">
    <source>
        <dbReference type="Proteomes" id="UP001283361"/>
    </source>
</evidence>
<keyword evidence="3" id="KW-1185">Reference proteome</keyword>